<proteinExistence type="predicted"/>
<dbReference type="EMBL" id="ATNM01000016">
    <property type="protein sequence ID" value="EPR71472.1"/>
    <property type="molecule type" value="Genomic_DNA"/>
</dbReference>
<evidence type="ECO:0000313" key="1">
    <source>
        <dbReference type="EMBL" id="EPR71472.1"/>
    </source>
</evidence>
<comment type="caution">
    <text evidence="1">The sequence shown here is derived from an EMBL/GenBank/DDBJ whole genome shotgun (WGS) entry which is preliminary data.</text>
</comment>
<reference evidence="1 2" key="1">
    <citation type="journal article" date="2013" name="Genome Announc.">
        <title>Draft Genome Sequence of Cyclobacterium qasimii Strain M12-11BT, Isolated from Arctic Marine Sediment.</title>
        <authorList>
            <person name="Shivaji S."/>
            <person name="Ara S."/>
            <person name="Singh A."/>
            <person name="Kumar Pinnaka A."/>
        </authorList>
    </citation>
    <scope>NUCLEOTIDE SEQUENCE [LARGE SCALE GENOMIC DNA]</scope>
    <source>
        <strain evidence="1 2">M12-11B</strain>
    </source>
</reference>
<accession>S7VQ34</accession>
<sequence length="38" mass="4192">MGFCGVSDVVETSCLQAKKSRLMHKTPSELKVRIGLIE</sequence>
<evidence type="ECO:0000313" key="2">
    <source>
        <dbReference type="Proteomes" id="UP000014974"/>
    </source>
</evidence>
<dbReference type="AlphaFoldDB" id="S7VQ34"/>
<gene>
    <name evidence="1" type="ORF">ADICYQ_0374</name>
</gene>
<protein>
    <submittedName>
        <fullName evidence="1">Uncharacterized protein</fullName>
    </submittedName>
</protein>
<dbReference type="Proteomes" id="UP000014974">
    <property type="component" value="Unassembled WGS sequence"/>
</dbReference>
<name>S7VQ34_9BACT</name>
<organism evidence="1 2">
    <name type="scientific">Cyclobacterium qasimii M12-11B</name>
    <dbReference type="NCBI Taxonomy" id="641524"/>
    <lineage>
        <taxon>Bacteria</taxon>
        <taxon>Pseudomonadati</taxon>
        <taxon>Bacteroidota</taxon>
        <taxon>Cytophagia</taxon>
        <taxon>Cytophagales</taxon>
        <taxon>Cyclobacteriaceae</taxon>
        <taxon>Cyclobacterium</taxon>
    </lineage>
</organism>